<feature type="region of interest" description="Disordered" evidence="1">
    <location>
        <begin position="1"/>
        <end position="27"/>
    </location>
</feature>
<dbReference type="AlphaFoldDB" id="A0A4Z2F737"/>
<evidence type="ECO:0000256" key="1">
    <source>
        <dbReference type="SAM" id="MobiDB-lite"/>
    </source>
</evidence>
<evidence type="ECO:0000313" key="3">
    <source>
        <dbReference type="Proteomes" id="UP000314294"/>
    </source>
</evidence>
<gene>
    <name evidence="2" type="ORF">EYF80_053187</name>
</gene>
<sequence>MEAGPPGASELFTNGGGGGRAGGRRPHGDFLFGGCQTARWCKVERNPKLRQTLLRAQTPRVNHPRPAAHK</sequence>
<accession>A0A4Z2F737</accession>
<organism evidence="2 3">
    <name type="scientific">Liparis tanakae</name>
    <name type="common">Tanaka's snailfish</name>
    <dbReference type="NCBI Taxonomy" id="230148"/>
    <lineage>
        <taxon>Eukaryota</taxon>
        <taxon>Metazoa</taxon>
        <taxon>Chordata</taxon>
        <taxon>Craniata</taxon>
        <taxon>Vertebrata</taxon>
        <taxon>Euteleostomi</taxon>
        <taxon>Actinopterygii</taxon>
        <taxon>Neopterygii</taxon>
        <taxon>Teleostei</taxon>
        <taxon>Neoteleostei</taxon>
        <taxon>Acanthomorphata</taxon>
        <taxon>Eupercaria</taxon>
        <taxon>Perciformes</taxon>
        <taxon>Cottioidei</taxon>
        <taxon>Cottales</taxon>
        <taxon>Liparidae</taxon>
        <taxon>Liparis</taxon>
    </lineage>
</organism>
<name>A0A4Z2F737_9TELE</name>
<proteinExistence type="predicted"/>
<reference evidence="2 3" key="1">
    <citation type="submission" date="2019-03" db="EMBL/GenBank/DDBJ databases">
        <title>First draft genome of Liparis tanakae, snailfish: a comprehensive survey of snailfish specific genes.</title>
        <authorList>
            <person name="Kim W."/>
            <person name="Song I."/>
            <person name="Jeong J.-H."/>
            <person name="Kim D."/>
            <person name="Kim S."/>
            <person name="Ryu S."/>
            <person name="Song J.Y."/>
            <person name="Lee S.K."/>
        </authorList>
    </citation>
    <scope>NUCLEOTIDE SEQUENCE [LARGE SCALE GENOMIC DNA]</scope>
    <source>
        <tissue evidence="2">Muscle</tissue>
    </source>
</reference>
<evidence type="ECO:0000313" key="2">
    <source>
        <dbReference type="EMBL" id="TNN36653.1"/>
    </source>
</evidence>
<dbReference type="Proteomes" id="UP000314294">
    <property type="component" value="Unassembled WGS sequence"/>
</dbReference>
<dbReference type="EMBL" id="SRLO01001589">
    <property type="protein sequence ID" value="TNN36653.1"/>
    <property type="molecule type" value="Genomic_DNA"/>
</dbReference>
<comment type="caution">
    <text evidence="2">The sequence shown here is derived from an EMBL/GenBank/DDBJ whole genome shotgun (WGS) entry which is preliminary data.</text>
</comment>
<protein>
    <submittedName>
        <fullName evidence="2">Uncharacterized protein</fullName>
    </submittedName>
</protein>
<keyword evidence="3" id="KW-1185">Reference proteome</keyword>